<name>F0B9T7_9XANT</name>
<dbReference type="AlphaFoldDB" id="F0B9T7"/>
<reference evidence="1 2" key="1">
    <citation type="journal article" date="2011" name="BMC Genomics">
        <title>Comparative genomics reveals diversity among xanthomonads infecting tomato and pepper.</title>
        <authorList>
            <person name="Potnis N."/>
            <person name="Krasileva K."/>
            <person name="Chow V."/>
            <person name="Almeida N.F."/>
            <person name="Patil P.B."/>
            <person name="Ryan R.P."/>
            <person name="Sharlach M."/>
            <person name="Behlau F."/>
            <person name="Dow J.M."/>
            <person name="Momol M.T."/>
            <person name="White F.F."/>
            <person name="Preston J.F."/>
            <person name="Vinatzer B.A."/>
            <person name="Koebnik R."/>
            <person name="Setubal J.C."/>
            <person name="Norman D.J."/>
            <person name="Staskawicz B.J."/>
            <person name="Jones J.B."/>
        </authorList>
    </citation>
    <scope>NUCLEOTIDE SEQUENCE [LARGE SCALE GENOMIC DNA]</scope>
    <source>
        <strain evidence="1 2">ATCC 35937</strain>
    </source>
</reference>
<dbReference type="Proteomes" id="UP000003299">
    <property type="component" value="Unassembled WGS sequence"/>
</dbReference>
<accession>F0B9T7</accession>
<gene>
    <name evidence="1" type="ORF">XVE_0841</name>
</gene>
<evidence type="ECO:0000313" key="1">
    <source>
        <dbReference type="EMBL" id="EGD10786.1"/>
    </source>
</evidence>
<dbReference type="EMBL" id="AEQV01000019">
    <property type="protein sequence ID" value="EGD10786.1"/>
    <property type="molecule type" value="Genomic_DNA"/>
</dbReference>
<comment type="caution">
    <text evidence="1">The sequence shown here is derived from an EMBL/GenBank/DDBJ whole genome shotgun (WGS) entry which is preliminary data.</text>
</comment>
<protein>
    <submittedName>
        <fullName evidence="1">Uncharacterized protein</fullName>
    </submittedName>
</protein>
<organism evidence="1 2">
    <name type="scientific">Xanthomonas vesicatoria ATCC 35937</name>
    <dbReference type="NCBI Taxonomy" id="925775"/>
    <lineage>
        <taxon>Bacteria</taxon>
        <taxon>Pseudomonadati</taxon>
        <taxon>Pseudomonadota</taxon>
        <taxon>Gammaproteobacteria</taxon>
        <taxon>Lysobacterales</taxon>
        <taxon>Lysobacteraceae</taxon>
        <taxon>Xanthomonas</taxon>
    </lineage>
</organism>
<proteinExistence type="predicted"/>
<evidence type="ECO:0000313" key="2">
    <source>
        <dbReference type="Proteomes" id="UP000003299"/>
    </source>
</evidence>
<sequence>MLVLSDEQLLKTLPSEEATALSVQFVDEMLGTRASPIMAPVIDPPVAKPINALFVAAAVASDKLKSSLSCFSL</sequence>